<evidence type="ECO:0000313" key="1">
    <source>
        <dbReference type="EMBL" id="SVD04315.1"/>
    </source>
</evidence>
<feature type="non-terminal residue" evidence="1">
    <location>
        <position position="28"/>
    </location>
</feature>
<name>A0A382S4A3_9ZZZZ</name>
<protein>
    <submittedName>
        <fullName evidence="1">Uncharacterized protein</fullName>
    </submittedName>
</protein>
<gene>
    <name evidence="1" type="ORF">METZ01_LOCUS357169</name>
</gene>
<proteinExistence type="predicted"/>
<sequence>MSRNIRVGAAQLGPIQLEDTRTVVVERM</sequence>
<dbReference type="AlphaFoldDB" id="A0A382S4A3"/>
<reference evidence="1" key="1">
    <citation type="submission" date="2018-05" db="EMBL/GenBank/DDBJ databases">
        <authorList>
            <person name="Lanie J.A."/>
            <person name="Ng W.-L."/>
            <person name="Kazmierczak K.M."/>
            <person name="Andrzejewski T.M."/>
            <person name="Davidsen T.M."/>
            <person name="Wayne K.J."/>
            <person name="Tettelin H."/>
            <person name="Glass J.I."/>
            <person name="Rusch D."/>
            <person name="Podicherti R."/>
            <person name="Tsui H.-C.T."/>
            <person name="Winkler M.E."/>
        </authorList>
    </citation>
    <scope>NUCLEOTIDE SEQUENCE</scope>
</reference>
<accession>A0A382S4A3</accession>
<dbReference type="EMBL" id="UINC01126066">
    <property type="protein sequence ID" value="SVD04315.1"/>
    <property type="molecule type" value="Genomic_DNA"/>
</dbReference>
<organism evidence="1">
    <name type="scientific">marine metagenome</name>
    <dbReference type="NCBI Taxonomy" id="408172"/>
    <lineage>
        <taxon>unclassified sequences</taxon>
        <taxon>metagenomes</taxon>
        <taxon>ecological metagenomes</taxon>
    </lineage>
</organism>